<sequence length="65" mass="7513">MAEIKRTTDRNRAIQAMMTDGEQLKTFYRFVANNPHIPLHDACQIVIERPNASVCFSFEEWNAQG</sequence>
<name>A0A354M3E3_9BACT</name>
<gene>
    <name evidence="1" type="ORF">DDY73_08500</name>
</gene>
<evidence type="ECO:0000313" key="2">
    <source>
        <dbReference type="Proteomes" id="UP000262954"/>
    </source>
</evidence>
<dbReference type="AlphaFoldDB" id="A0A354M3E3"/>
<evidence type="ECO:0000313" key="1">
    <source>
        <dbReference type="EMBL" id="HBJ09032.1"/>
    </source>
</evidence>
<protein>
    <submittedName>
        <fullName evidence="1">Uncharacterized protein</fullName>
    </submittedName>
</protein>
<comment type="caution">
    <text evidence="1">The sequence shown here is derived from an EMBL/GenBank/DDBJ whole genome shotgun (WGS) entry which is preliminary data.</text>
</comment>
<accession>A0A354M3E3</accession>
<dbReference type="Proteomes" id="UP000262954">
    <property type="component" value="Unassembled WGS sequence"/>
</dbReference>
<reference evidence="1 2" key="1">
    <citation type="journal article" date="2018" name="Nat. Biotechnol.">
        <title>A standardized bacterial taxonomy based on genome phylogeny substantially revises the tree of life.</title>
        <authorList>
            <person name="Parks D.H."/>
            <person name="Chuvochina M."/>
            <person name="Waite D.W."/>
            <person name="Rinke C."/>
            <person name="Skarshewski A."/>
            <person name="Chaumeil P.A."/>
            <person name="Hugenholtz P."/>
        </authorList>
    </citation>
    <scope>NUCLEOTIDE SEQUENCE [LARGE SCALE GENOMIC DNA]</scope>
    <source>
        <strain evidence="1">UBA11482</strain>
    </source>
</reference>
<dbReference type="EMBL" id="DNWC01000108">
    <property type="protein sequence ID" value="HBJ09032.1"/>
    <property type="molecule type" value="Genomic_DNA"/>
</dbReference>
<proteinExistence type="predicted"/>
<feature type="non-terminal residue" evidence="1">
    <location>
        <position position="65"/>
    </location>
</feature>
<organism evidence="1 2">
    <name type="scientific">Coprobacter fastidiosus</name>
    <dbReference type="NCBI Taxonomy" id="1099853"/>
    <lineage>
        <taxon>Bacteria</taxon>
        <taxon>Pseudomonadati</taxon>
        <taxon>Bacteroidota</taxon>
        <taxon>Bacteroidia</taxon>
        <taxon>Bacteroidales</taxon>
        <taxon>Barnesiellaceae</taxon>
        <taxon>Coprobacter</taxon>
    </lineage>
</organism>